<accession>A0ABW9J5R1</accession>
<dbReference type="Proteomes" id="UP001517247">
    <property type="component" value="Unassembled WGS sequence"/>
</dbReference>
<name>A0ABW9J5R1_9SPHI</name>
<proteinExistence type="predicted"/>
<dbReference type="Gene3D" id="3.90.550.10">
    <property type="entry name" value="Spore Coat Polysaccharide Biosynthesis Protein SpsA, Chain A"/>
    <property type="match status" value="1"/>
</dbReference>
<evidence type="ECO:0000313" key="1">
    <source>
        <dbReference type="EMBL" id="MFN0255849.1"/>
    </source>
</evidence>
<dbReference type="EMBL" id="SSHJ02000006">
    <property type="protein sequence ID" value="MFN0255849.1"/>
    <property type="molecule type" value="Genomic_DNA"/>
</dbReference>
<dbReference type="RefSeq" id="WP_170311327.1">
    <property type="nucleotide sequence ID" value="NZ_SSHJ02000006.1"/>
</dbReference>
<evidence type="ECO:0000313" key="2">
    <source>
        <dbReference type="Proteomes" id="UP001517247"/>
    </source>
</evidence>
<dbReference type="InterPro" id="IPR029044">
    <property type="entry name" value="Nucleotide-diphossugar_trans"/>
</dbReference>
<sequence>MKTVDALKANYLAEESTLIIVSDGCGRIEDVTAVEAIRKFILSINGFKEVIPEFRETNYGAIKSVLEAERRLVNKYGKIISMEDDNVCSKNFLDYMNQALNYYENNGEVFSVSGYCPPVIDANLALKNSSDYFIYYWNLSWGFGIWKDKYNKVIDMANDYNALVKNGTIKKVNNLGGSYIVDALKRDVKYNGDFPDAWLGVKMTYMNQYTIVPAYSKIRNIGSDGSGHHQGVLADKFEVILDDGIKRSFSFKSDNLFNESFINAMIKFYNGKLIGRIARYLGLYHYALIARRLLVVSKESFLKKIN</sequence>
<gene>
    <name evidence="1" type="ORF">E6A44_009725</name>
</gene>
<dbReference type="SUPFAM" id="SSF53448">
    <property type="entry name" value="Nucleotide-diphospho-sugar transferases"/>
    <property type="match status" value="1"/>
</dbReference>
<comment type="caution">
    <text evidence="1">The sequence shown here is derived from an EMBL/GenBank/DDBJ whole genome shotgun (WGS) entry which is preliminary data.</text>
</comment>
<keyword evidence="2" id="KW-1185">Reference proteome</keyword>
<organism evidence="1 2">
    <name type="scientific">Pedobacter ureilyticus</name>
    <dbReference type="NCBI Taxonomy" id="1393051"/>
    <lineage>
        <taxon>Bacteria</taxon>
        <taxon>Pseudomonadati</taxon>
        <taxon>Bacteroidota</taxon>
        <taxon>Sphingobacteriia</taxon>
        <taxon>Sphingobacteriales</taxon>
        <taxon>Sphingobacteriaceae</taxon>
        <taxon>Pedobacter</taxon>
    </lineage>
</organism>
<protein>
    <recommendedName>
        <fullName evidence="3">Glycosyltransferase</fullName>
    </recommendedName>
</protein>
<evidence type="ECO:0008006" key="3">
    <source>
        <dbReference type="Google" id="ProtNLM"/>
    </source>
</evidence>
<reference evidence="1 2" key="1">
    <citation type="submission" date="2024-12" db="EMBL/GenBank/DDBJ databases">
        <authorList>
            <person name="Hu S."/>
        </authorList>
    </citation>
    <scope>NUCLEOTIDE SEQUENCE [LARGE SCALE GENOMIC DNA]</scope>
    <source>
        <strain evidence="1 2">THG-T11</strain>
    </source>
</reference>